<protein>
    <submittedName>
        <fullName evidence="2">Uncharacterized protein</fullName>
    </submittedName>
</protein>
<dbReference type="Proteomes" id="UP000007519">
    <property type="component" value="Chromosome"/>
</dbReference>
<feature type="region of interest" description="Disordered" evidence="1">
    <location>
        <begin position="35"/>
        <end position="64"/>
    </location>
</feature>
<evidence type="ECO:0000313" key="3">
    <source>
        <dbReference type="Proteomes" id="UP000007519"/>
    </source>
</evidence>
<keyword evidence="3" id="KW-1185">Reference proteome</keyword>
<dbReference type="EMBL" id="CP002831">
    <property type="protein sequence ID" value="AFC25303.1"/>
    <property type="molecule type" value="Genomic_DNA"/>
</dbReference>
<dbReference type="STRING" id="984262.SGRA_2575"/>
<organism evidence="2 3">
    <name type="scientific">Saprospira grandis (strain Lewin)</name>
    <dbReference type="NCBI Taxonomy" id="984262"/>
    <lineage>
        <taxon>Bacteria</taxon>
        <taxon>Pseudomonadati</taxon>
        <taxon>Bacteroidota</taxon>
        <taxon>Saprospiria</taxon>
        <taxon>Saprospirales</taxon>
        <taxon>Saprospiraceae</taxon>
        <taxon>Saprospira</taxon>
    </lineage>
</organism>
<sequence length="64" mass="6669">MALEANGLKTVANLRFCRAEGPQAEGWTAVAAGQTELAQPAKGRANSELRHSPTRPQGGAAPKK</sequence>
<evidence type="ECO:0000256" key="1">
    <source>
        <dbReference type="SAM" id="MobiDB-lite"/>
    </source>
</evidence>
<accession>H6L6Q7</accession>
<name>H6L6Q7_SAPGL</name>
<dbReference type="eggNOG" id="COG0545">
    <property type="taxonomic scope" value="Bacteria"/>
</dbReference>
<dbReference type="HOGENOM" id="CLU_207313_0_0_10"/>
<dbReference type="AlphaFoldDB" id="H6L6Q7"/>
<evidence type="ECO:0000313" key="2">
    <source>
        <dbReference type="EMBL" id="AFC25303.1"/>
    </source>
</evidence>
<dbReference type="KEGG" id="sgn:SGRA_2575"/>
<proteinExistence type="predicted"/>
<gene>
    <name evidence="2" type="ordered locus">SGRA_2575</name>
</gene>
<reference evidence="2 3" key="1">
    <citation type="journal article" date="2012" name="Stand. Genomic Sci.">
        <title>Complete genome sequencing and analysis of Saprospira grandis str. Lewin, a predatory marine bacterium.</title>
        <authorList>
            <person name="Saw J.H."/>
            <person name="Yuryev A."/>
            <person name="Kanbe M."/>
            <person name="Hou S."/>
            <person name="Young A.G."/>
            <person name="Aizawa S."/>
            <person name="Alam M."/>
        </authorList>
    </citation>
    <scope>NUCLEOTIDE SEQUENCE [LARGE SCALE GENOMIC DNA]</scope>
    <source>
        <strain evidence="2 3">Lewin</strain>
    </source>
</reference>